<evidence type="ECO:0000313" key="13">
    <source>
        <dbReference type="Proteomes" id="UP001347796"/>
    </source>
</evidence>
<feature type="compositionally biased region" description="Basic residues" evidence="10">
    <location>
        <begin position="682"/>
        <end position="692"/>
    </location>
</feature>
<dbReference type="PANTHER" id="PTHR12756:SF45">
    <property type="entry name" value="CYTOSOLIC CARBOXYPEPTIDASE NNA1"/>
    <property type="match status" value="1"/>
</dbReference>
<comment type="similarity">
    <text evidence="2 9">Belongs to the peptidase M14 family.</text>
</comment>
<proteinExistence type="inferred from homology"/>
<dbReference type="Proteomes" id="UP001347796">
    <property type="component" value="Unassembled WGS sequence"/>
</dbReference>
<feature type="region of interest" description="Disordered" evidence="10">
    <location>
        <begin position="644"/>
        <end position="744"/>
    </location>
</feature>
<keyword evidence="3" id="KW-0121">Carboxypeptidase</keyword>
<organism evidence="12 13">
    <name type="scientific">Patella caerulea</name>
    <name type="common">Rayed Mediterranean limpet</name>
    <dbReference type="NCBI Taxonomy" id="87958"/>
    <lineage>
        <taxon>Eukaryota</taxon>
        <taxon>Metazoa</taxon>
        <taxon>Spiralia</taxon>
        <taxon>Lophotrochozoa</taxon>
        <taxon>Mollusca</taxon>
        <taxon>Gastropoda</taxon>
        <taxon>Patellogastropoda</taxon>
        <taxon>Patelloidea</taxon>
        <taxon>Patellidae</taxon>
        <taxon>Patella</taxon>
    </lineage>
</organism>
<dbReference type="CDD" id="cd06907">
    <property type="entry name" value="M14_AGBL2-3_like"/>
    <property type="match status" value="1"/>
</dbReference>
<evidence type="ECO:0000256" key="10">
    <source>
        <dbReference type="SAM" id="MobiDB-lite"/>
    </source>
</evidence>
<keyword evidence="7" id="KW-0862">Zinc</keyword>
<keyword evidence="5" id="KW-0479">Metal-binding</keyword>
<feature type="compositionally biased region" description="Basic and acidic residues" evidence="10">
    <location>
        <begin position="1182"/>
        <end position="1194"/>
    </location>
</feature>
<gene>
    <name evidence="12" type="ORF">SNE40_003379</name>
</gene>
<dbReference type="InterPro" id="IPR000834">
    <property type="entry name" value="Peptidase_M14"/>
</dbReference>
<keyword evidence="4" id="KW-0645">Protease</keyword>
<feature type="active site" description="Proton donor/acceptor" evidence="9">
    <location>
        <position position="574"/>
    </location>
</feature>
<dbReference type="PROSITE" id="PS52035">
    <property type="entry name" value="PEPTIDASE_M14"/>
    <property type="match status" value="1"/>
</dbReference>
<feature type="compositionally biased region" description="Low complexity" evidence="10">
    <location>
        <begin position="646"/>
        <end position="669"/>
    </location>
</feature>
<evidence type="ECO:0000256" key="9">
    <source>
        <dbReference type="PROSITE-ProRule" id="PRU01379"/>
    </source>
</evidence>
<comment type="cofactor">
    <cofactor evidence="1">
        <name>Zn(2+)</name>
        <dbReference type="ChEBI" id="CHEBI:29105"/>
    </cofactor>
</comment>
<dbReference type="Pfam" id="PF00246">
    <property type="entry name" value="Peptidase_M14"/>
    <property type="match status" value="1"/>
</dbReference>
<evidence type="ECO:0000256" key="8">
    <source>
        <dbReference type="ARBA" id="ARBA00023049"/>
    </source>
</evidence>
<evidence type="ECO:0000259" key="11">
    <source>
        <dbReference type="PROSITE" id="PS52035"/>
    </source>
</evidence>
<name>A0AAN8KG99_PATCE</name>
<keyword evidence="13" id="KW-1185">Reference proteome</keyword>
<feature type="region of interest" description="Disordered" evidence="10">
    <location>
        <begin position="1117"/>
        <end position="1194"/>
    </location>
</feature>
<dbReference type="AlphaFoldDB" id="A0AAN8KG99"/>
<dbReference type="Gene3D" id="2.60.40.3120">
    <property type="match status" value="1"/>
</dbReference>
<dbReference type="InterPro" id="IPR050821">
    <property type="entry name" value="Cytosolic_carboxypeptidase"/>
</dbReference>
<dbReference type="FunFam" id="3.40.630.10:FF:000011">
    <property type="entry name" value="cytosolic carboxypeptidase 2 isoform X1"/>
    <property type="match status" value="1"/>
</dbReference>
<keyword evidence="8" id="KW-0482">Metalloprotease</keyword>
<sequence>MWRDKEVSDDEKESYELNPYDSFMRKHLQHYGYFTGRNQNHRHAFRSYADWEKTHIYIDSESDSDSDDASKSAQDNRTQEELLRTTQLIYNFESGKMVPKLREPRNLYALAKEPGPQQAARWPSELQVENGRINHIRYIPAEPEPVYRFTGFEKTPMVRGEENGGKVVFDYDIKSSFFVRSRVGGSRNGCDDNSYQPTSPDDTTLVFESRFESGNLAKAVKVGENDYELHLRYDLFTSKHTQWFYFRVRNTRPNINYRFTIVNLMKPDSLYNYGMKPLMYSEKTAQQKKIGWIRAGSNIKYYRNNLKYEVPKGDKPFYSLTWTSQFSHAHDDVYFAHCYPYTYTDLQDYLLELGKDPIKSRICKQRVLCRTLAGNLVYLLTITSPSQNPDDLKHKKAVVITSRVHPGESNSSWMMKGFLDYLTGNSADAKLLRDTFIFKIVPMLNPDGVIVGNYRCSLAGRDLNRNYKTMLKDSYPTVWHTRSMIRKLLQEREIVVYCDLHGHSRKQNVFIYGCENKHQSERRLRERIFPCMLGKNAPTKFSFDSCKFKVQKSKEGTGRIVVWNMGVLNSFTLEATFCGSSLGKTKGHHFSVADFESLGYHFCDTLLDYCDPDNTKYANIYVDLEDKIKKEILIRMEKEGVSSPQDIDLSDFSSELESSDGGSDSSVSDGPPVHLQYSNQRSQKKKKKLKSRKERDRQNQRIVKEEIKKVPQTTQSIPASSAVSETPTTIPVKKPLSGHQSSHGKYEQAIPIQTLKYTMTHKPQSTEEKPIVSSILEKEDKTKRNDYLEALTVAYLKNGIPLLNDPVPHFRYSGSDGSTPNLPFNLDGLCPHHEQSFAAHYVAHQLHTYGDQNPEDVRSRKEFPRHLFDISSSQQRQDSYQRNAALNDKAKSLKQHPNPFDEKQEKSADYKRGKQLYPRSQVASSTGTNVDTHHVDGSGENQQTNTHNDQPLVTAEDDDNQSNSRDKNGRKSRMGMHSDDNEEDDDIRTSQHLIVAKSGRSIKSTPITSTTIGKNTPSKIPVVHSSEEINEAVKSIHDLKSSISSLPKPTIVSNNIQRHNLSNRTNYIQKMIKETNDEIEVLKKEIKEDITEKKISKERREISVLQDKMLKTRPLMMDRQHSENKMATSIKYLKNNRSKERIGDMETEQESLSVLKLQRAPSASSNSSQEKKTCNKPSNSHQESREKQRQPESR</sequence>
<feature type="region of interest" description="Disordered" evidence="10">
    <location>
        <begin position="60"/>
        <end position="79"/>
    </location>
</feature>
<evidence type="ECO:0000256" key="2">
    <source>
        <dbReference type="ARBA" id="ARBA00005988"/>
    </source>
</evidence>
<evidence type="ECO:0000256" key="4">
    <source>
        <dbReference type="ARBA" id="ARBA00022670"/>
    </source>
</evidence>
<dbReference type="SUPFAM" id="SSF53187">
    <property type="entry name" value="Zn-dependent exopeptidases"/>
    <property type="match status" value="1"/>
</dbReference>
<feature type="compositionally biased region" description="Polar residues" evidence="10">
    <location>
        <begin position="939"/>
        <end position="951"/>
    </location>
</feature>
<feature type="region of interest" description="Disordered" evidence="10">
    <location>
        <begin position="890"/>
        <end position="987"/>
    </location>
</feature>
<evidence type="ECO:0000256" key="7">
    <source>
        <dbReference type="ARBA" id="ARBA00022833"/>
    </source>
</evidence>
<evidence type="ECO:0000256" key="3">
    <source>
        <dbReference type="ARBA" id="ARBA00022645"/>
    </source>
</evidence>
<feature type="compositionally biased region" description="Basic and acidic residues" evidence="10">
    <location>
        <begin position="693"/>
        <end position="709"/>
    </location>
</feature>
<feature type="compositionally biased region" description="Polar residues" evidence="10">
    <location>
        <begin position="711"/>
        <end position="729"/>
    </location>
</feature>
<dbReference type="GO" id="GO:0004181">
    <property type="term" value="F:metallocarboxypeptidase activity"/>
    <property type="evidence" value="ECO:0007669"/>
    <property type="project" value="InterPro"/>
</dbReference>
<evidence type="ECO:0000256" key="5">
    <source>
        <dbReference type="ARBA" id="ARBA00022723"/>
    </source>
</evidence>
<dbReference type="Gene3D" id="3.40.630.10">
    <property type="entry name" value="Zn peptidases"/>
    <property type="match status" value="1"/>
</dbReference>
<feature type="compositionally biased region" description="Basic and acidic residues" evidence="10">
    <location>
        <begin position="899"/>
        <end position="912"/>
    </location>
</feature>
<dbReference type="EMBL" id="JAZGQO010000002">
    <property type="protein sequence ID" value="KAK6191784.1"/>
    <property type="molecule type" value="Genomic_DNA"/>
</dbReference>
<evidence type="ECO:0000256" key="1">
    <source>
        <dbReference type="ARBA" id="ARBA00001947"/>
    </source>
</evidence>
<accession>A0AAN8KG99</accession>
<evidence type="ECO:0000313" key="12">
    <source>
        <dbReference type="EMBL" id="KAK6191784.1"/>
    </source>
</evidence>
<feature type="domain" description="Peptidase M14" evidence="11">
    <location>
        <begin position="339"/>
        <end position="610"/>
    </location>
</feature>
<reference evidence="12 13" key="1">
    <citation type="submission" date="2024-01" db="EMBL/GenBank/DDBJ databases">
        <title>The genome of the rayed Mediterranean limpet Patella caerulea (Linnaeus, 1758).</title>
        <authorList>
            <person name="Anh-Thu Weber A."/>
            <person name="Halstead-Nussloch G."/>
        </authorList>
    </citation>
    <scope>NUCLEOTIDE SEQUENCE [LARGE SCALE GENOMIC DNA]</scope>
    <source>
        <strain evidence="12">AATW-2023a</strain>
        <tissue evidence="12">Whole specimen</tissue>
    </source>
</reference>
<dbReference type="PANTHER" id="PTHR12756">
    <property type="entry name" value="CYTOSOLIC CARBOXYPEPTIDASE"/>
    <property type="match status" value="1"/>
</dbReference>
<keyword evidence="6" id="KW-0378">Hydrolase</keyword>
<feature type="compositionally biased region" description="Polar residues" evidence="10">
    <location>
        <begin position="921"/>
        <end position="930"/>
    </location>
</feature>
<dbReference type="Pfam" id="PF18027">
    <property type="entry name" value="Pepdidase_M14_N"/>
    <property type="match status" value="1"/>
</dbReference>
<dbReference type="InterPro" id="IPR040626">
    <property type="entry name" value="Pepdidase_M14_N"/>
</dbReference>
<dbReference type="GO" id="GO:0008270">
    <property type="term" value="F:zinc ion binding"/>
    <property type="evidence" value="ECO:0007669"/>
    <property type="project" value="InterPro"/>
</dbReference>
<dbReference type="GO" id="GO:0006508">
    <property type="term" value="P:proteolysis"/>
    <property type="evidence" value="ECO:0007669"/>
    <property type="project" value="UniProtKB-KW"/>
</dbReference>
<evidence type="ECO:0000256" key="6">
    <source>
        <dbReference type="ARBA" id="ARBA00022801"/>
    </source>
</evidence>
<protein>
    <recommendedName>
        <fullName evidence="11">Peptidase M14 domain-containing protein</fullName>
    </recommendedName>
</protein>
<comment type="caution">
    <text evidence="12">The sequence shown here is derived from an EMBL/GenBank/DDBJ whole genome shotgun (WGS) entry which is preliminary data.</text>
</comment>